<evidence type="ECO:0000256" key="1">
    <source>
        <dbReference type="SAM" id="MobiDB-lite"/>
    </source>
</evidence>
<feature type="region of interest" description="Disordered" evidence="1">
    <location>
        <begin position="75"/>
        <end position="117"/>
    </location>
</feature>
<evidence type="ECO:0000313" key="2">
    <source>
        <dbReference type="EMBL" id="KAJ7228267.1"/>
    </source>
</evidence>
<name>A0AAD6YSE5_9AGAR</name>
<feature type="compositionally biased region" description="Polar residues" evidence="1">
    <location>
        <begin position="101"/>
        <end position="117"/>
    </location>
</feature>
<organism evidence="2 3">
    <name type="scientific">Mycena pura</name>
    <dbReference type="NCBI Taxonomy" id="153505"/>
    <lineage>
        <taxon>Eukaryota</taxon>
        <taxon>Fungi</taxon>
        <taxon>Dikarya</taxon>
        <taxon>Basidiomycota</taxon>
        <taxon>Agaricomycotina</taxon>
        <taxon>Agaricomycetes</taxon>
        <taxon>Agaricomycetidae</taxon>
        <taxon>Agaricales</taxon>
        <taxon>Marasmiineae</taxon>
        <taxon>Mycenaceae</taxon>
        <taxon>Mycena</taxon>
    </lineage>
</organism>
<accession>A0AAD6YSE5</accession>
<keyword evidence="3" id="KW-1185">Reference proteome</keyword>
<gene>
    <name evidence="2" type="ORF">GGX14DRAFT_384763</name>
</gene>
<evidence type="ECO:0000313" key="3">
    <source>
        <dbReference type="Proteomes" id="UP001219525"/>
    </source>
</evidence>
<reference evidence="2" key="1">
    <citation type="submission" date="2023-03" db="EMBL/GenBank/DDBJ databases">
        <title>Massive genome expansion in bonnet fungi (Mycena s.s.) driven by repeated elements and novel gene families across ecological guilds.</title>
        <authorList>
            <consortium name="Lawrence Berkeley National Laboratory"/>
            <person name="Harder C.B."/>
            <person name="Miyauchi S."/>
            <person name="Viragh M."/>
            <person name="Kuo A."/>
            <person name="Thoen E."/>
            <person name="Andreopoulos B."/>
            <person name="Lu D."/>
            <person name="Skrede I."/>
            <person name="Drula E."/>
            <person name="Henrissat B."/>
            <person name="Morin E."/>
            <person name="Kohler A."/>
            <person name="Barry K."/>
            <person name="LaButti K."/>
            <person name="Morin E."/>
            <person name="Salamov A."/>
            <person name="Lipzen A."/>
            <person name="Mereny Z."/>
            <person name="Hegedus B."/>
            <person name="Baldrian P."/>
            <person name="Stursova M."/>
            <person name="Weitz H."/>
            <person name="Taylor A."/>
            <person name="Grigoriev I.V."/>
            <person name="Nagy L.G."/>
            <person name="Martin F."/>
            <person name="Kauserud H."/>
        </authorList>
    </citation>
    <scope>NUCLEOTIDE SEQUENCE</scope>
    <source>
        <strain evidence="2">9144</strain>
    </source>
</reference>
<comment type="caution">
    <text evidence="2">The sequence shown here is derived from an EMBL/GenBank/DDBJ whole genome shotgun (WGS) entry which is preliminary data.</text>
</comment>
<dbReference type="AlphaFoldDB" id="A0AAD6YSE5"/>
<proteinExistence type="predicted"/>
<dbReference type="Proteomes" id="UP001219525">
    <property type="component" value="Unassembled WGS sequence"/>
</dbReference>
<protein>
    <submittedName>
        <fullName evidence="2">Uncharacterized protein</fullName>
    </submittedName>
</protein>
<feature type="region of interest" description="Disordered" evidence="1">
    <location>
        <begin position="217"/>
        <end position="238"/>
    </location>
</feature>
<dbReference type="EMBL" id="JARJCW010000002">
    <property type="protein sequence ID" value="KAJ7228267.1"/>
    <property type="molecule type" value="Genomic_DNA"/>
</dbReference>
<sequence length="238" mass="25990">MVTTRTKTYASVAQSTRTSQKSLLQEVAEVGGSFNEWNEPNVVAAEGVSEPQAGCLPAATQHALSVADSSRIRDPSWEEIPGQNCEKEIPLSDTGDEADSSDNLSVTSIHSQSSSLSPRGIVGWRSTEGGFIMPRNTVKGIEWSAPDRLTNEYKFFPSWFELSQDQDQLGPIPHEWFEKEDKEVWAANCCSLEYANSRGVGAGSQVESMAIIVEVLDDSPAKRNKQPNKARQGGAELQ</sequence>